<organism evidence="1 2">
    <name type="scientific">Drosophila suzukii</name>
    <name type="common">Spotted-wing drosophila fruit fly</name>
    <dbReference type="NCBI Taxonomy" id="28584"/>
    <lineage>
        <taxon>Eukaryota</taxon>
        <taxon>Metazoa</taxon>
        <taxon>Ecdysozoa</taxon>
        <taxon>Arthropoda</taxon>
        <taxon>Hexapoda</taxon>
        <taxon>Insecta</taxon>
        <taxon>Pterygota</taxon>
        <taxon>Neoptera</taxon>
        <taxon>Endopterygota</taxon>
        <taxon>Diptera</taxon>
        <taxon>Brachycera</taxon>
        <taxon>Muscomorpha</taxon>
        <taxon>Ephydroidea</taxon>
        <taxon>Drosophilidae</taxon>
        <taxon>Drosophila</taxon>
        <taxon>Sophophora</taxon>
    </lineage>
</organism>
<proteinExistence type="predicted"/>
<gene>
    <name evidence="2" type="primary">LOC118877358</name>
</gene>
<name>A0ABM4TPS2_DROSZ</name>
<dbReference type="GeneID" id="118877358"/>
<sequence>MKFRIILTMAAPKSKFVFDFEKLKQTFVEICPDFKEEPSYEEATVSRRFAQQVIFTFSKEAAAAKSQKKEVSCSMRLDAVNTKGTAIRSEVKIQTHWIRDPPQNQPFVMQGLLLLSFKQASLLAVEKYCQLVPHQVKRGEVVLTPLAGAVFSKFEMPKLAEALGEPLEEVVVAVISSCQTDGYYLEHSRCHIALVALIKTVSDLKMRASIVKKTIKMYKLHGKEFDMEKFKVWSTFLRKSAPAKPQNDSDDDEYEKLTEQVLQAFTLSSKEDFLKEKRKPKVPVKCAANFLGTKAGSVKI</sequence>
<dbReference type="RefSeq" id="XP_070851967.1">
    <property type="nucleotide sequence ID" value="XM_070995866.1"/>
</dbReference>
<dbReference type="Proteomes" id="UP001652628">
    <property type="component" value="Chromosome 3"/>
</dbReference>
<accession>A0ABM4TPS2</accession>
<protein>
    <submittedName>
        <fullName evidence="2">Uncharacterized protein</fullName>
    </submittedName>
</protein>
<reference evidence="2" key="1">
    <citation type="submission" date="2025-08" db="UniProtKB">
        <authorList>
            <consortium name="RefSeq"/>
        </authorList>
    </citation>
    <scope>IDENTIFICATION</scope>
</reference>
<evidence type="ECO:0000313" key="2">
    <source>
        <dbReference type="RefSeq" id="XP_070851967.1"/>
    </source>
</evidence>
<evidence type="ECO:0000313" key="1">
    <source>
        <dbReference type="Proteomes" id="UP001652628"/>
    </source>
</evidence>
<keyword evidence="1" id="KW-1185">Reference proteome</keyword>